<dbReference type="PROSITE" id="PS50068">
    <property type="entry name" value="LDLRA_2"/>
    <property type="match status" value="7"/>
</dbReference>
<feature type="disulfide bond" evidence="11">
    <location>
        <begin position="1304"/>
        <end position="1322"/>
    </location>
</feature>
<feature type="disulfide bond" evidence="11">
    <location>
        <begin position="1243"/>
        <end position="1258"/>
    </location>
</feature>
<feature type="disulfide bond" evidence="11">
    <location>
        <begin position="1231"/>
        <end position="1249"/>
    </location>
</feature>
<dbReference type="PROSITE" id="PS01209">
    <property type="entry name" value="LDLRA_1"/>
    <property type="match status" value="4"/>
</dbReference>
<dbReference type="Pfam" id="PF19028">
    <property type="entry name" value="TSP1_spondin"/>
    <property type="match status" value="1"/>
</dbReference>
<dbReference type="SUPFAM" id="SSF57567">
    <property type="entry name" value="Serine protease inhibitors"/>
    <property type="match status" value="10"/>
</dbReference>
<evidence type="ECO:0000256" key="6">
    <source>
        <dbReference type="ARBA" id="ARBA00022837"/>
    </source>
</evidence>
<evidence type="ECO:0000256" key="10">
    <source>
        <dbReference type="PROSITE-ProRule" id="PRU00039"/>
    </source>
</evidence>
<evidence type="ECO:0000256" key="8">
    <source>
        <dbReference type="ARBA" id="ARBA00023157"/>
    </source>
</evidence>
<organism evidence="15 16">
    <name type="scientific">Scleropages formosus</name>
    <name type="common">Asian bonytongue</name>
    <name type="synonym">Osteoglossum formosum</name>
    <dbReference type="NCBI Taxonomy" id="113540"/>
    <lineage>
        <taxon>Eukaryota</taxon>
        <taxon>Metazoa</taxon>
        <taxon>Chordata</taxon>
        <taxon>Craniata</taxon>
        <taxon>Vertebrata</taxon>
        <taxon>Euteleostomi</taxon>
        <taxon>Actinopterygii</taxon>
        <taxon>Neopterygii</taxon>
        <taxon>Teleostei</taxon>
        <taxon>Osteoglossocephala</taxon>
        <taxon>Osteoglossomorpha</taxon>
        <taxon>Osteoglossiformes</taxon>
        <taxon>Osteoglossidae</taxon>
        <taxon>Scleropages</taxon>
    </lineage>
</organism>
<dbReference type="FunFam" id="2.10.25.10:FF:000674">
    <property type="entry name" value="Mucin-2"/>
    <property type="match status" value="1"/>
</dbReference>
<feature type="domain" description="VWFD" evidence="14">
    <location>
        <begin position="449"/>
        <end position="547"/>
    </location>
</feature>
<dbReference type="PANTHER" id="PTHR11339">
    <property type="entry name" value="EXTRACELLULAR MATRIX GLYCOPROTEIN RELATED"/>
    <property type="match status" value="1"/>
</dbReference>
<dbReference type="SUPFAM" id="SSF82895">
    <property type="entry name" value="TSP-1 type 1 repeat"/>
    <property type="match status" value="24"/>
</dbReference>
<feature type="disulfide bond" evidence="11">
    <location>
        <begin position="1278"/>
        <end position="1293"/>
    </location>
</feature>
<evidence type="ECO:0000256" key="7">
    <source>
        <dbReference type="ARBA" id="ARBA00022889"/>
    </source>
</evidence>
<feature type="disulfide bond" evidence="11">
    <location>
        <begin position="1224"/>
        <end position="1236"/>
    </location>
</feature>
<dbReference type="InterPro" id="IPR044004">
    <property type="entry name" value="TSP1_spondin_dom"/>
</dbReference>
<dbReference type="InterPro" id="IPR002172">
    <property type="entry name" value="LDrepeatLR_classA_rpt"/>
</dbReference>
<dbReference type="FunFam" id="2.20.100.10:FF:000002">
    <property type="entry name" value="Unc-5 netrin receptor C"/>
    <property type="match status" value="3"/>
</dbReference>
<evidence type="ECO:0000313" key="15">
    <source>
        <dbReference type="Ensembl" id="ENSSFOP00015015249.2"/>
    </source>
</evidence>
<evidence type="ECO:0000256" key="4">
    <source>
        <dbReference type="ARBA" id="ARBA00022729"/>
    </source>
</evidence>
<dbReference type="CDD" id="cd00112">
    <property type="entry name" value="LDLa"/>
    <property type="match status" value="7"/>
</dbReference>
<dbReference type="SMART" id="SM00216">
    <property type="entry name" value="VWD"/>
    <property type="match status" value="2"/>
</dbReference>
<dbReference type="SMART" id="SM00215">
    <property type="entry name" value="VWC_out"/>
    <property type="match status" value="8"/>
</dbReference>
<evidence type="ECO:0000259" key="12">
    <source>
        <dbReference type="PROSITE" id="PS01225"/>
    </source>
</evidence>
<dbReference type="InterPro" id="IPR050780">
    <property type="entry name" value="Mucin_vWF_Thrombospondin_sf"/>
</dbReference>
<evidence type="ECO:0000256" key="11">
    <source>
        <dbReference type="PROSITE-ProRule" id="PRU00124"/>
    </source>
</evidence>
<dbReference type="SUPFAM" id="SSF57424">
    <property type="entry name" value="LDL receptor-like module"/>
    <property type="match status" value="7"/>
</dbReference>
<dbReference type="InterPro" id="IPR023415">
    <property type="entry name" value="LDLR_class-A_CS"/>
</dbReference>
<feature type="domain" description="CTCK" evidence="12">
    <location>
        <begin position="4336"/>
        <end position="4423"/>
    </location>
</feature>
<feature type="domain" description="VWFD" evidence="14">
    <location>
        <begin position="110"/>
        <end position="295"/>
    </location>
</feature>
<dbReference type="InterPro" id="IPR001007">
    <property type="entry name" value="VWF_dom"/>
</dbReference>
<evidence type="ECO:0000256" key="1">
    <source>
        <dbReference type="ARBA" id="ARBA00004613"/>
    </source>
</evidence>
<name>A0A8C9RBI7_SCLFO</name>
<dbReference type="GeneTree" id="ENSGT00940000155829"/>
<evidence type="ECO:0000256" key="3">
    <source>
        <dbReference type="ARBA" id="ARBA00022536"/>
    </source>
</evidence>
<dbReference type="SMART" id="SM00192">
    <property type="entry name" value="LDLa"/>
    <property type="match status" value="8"/>
</dbReference>
<dbReference type="GO" id="GO:0031012">
    <property type="term" value="C:extracellular matrix"/>
    <property type="evidence" value="ECO:0007669"/>
    <property type="project" value="TreeGrafter"/>
</dbReference>
<feature type="disulfide bond" evidence="11">
    <location>
        <begin position="1266"/>
        <end position="1284"/>
    </location>
</feature>
<feature type="disulfide bond" evidence="11">
    <location>
        <begin position="1297"/>
        <end position="1309"/>
    </location>
</feature>
<dbReference type="InterPro" id="IPR006207">
    <property type="entry name" value="Cys_knot_C"/>
</dbReference>
<keyword evidence="6" id="KW-0106">Calcium</keyword>
<dbReference type="Pfam" id="PF00090">
    <property type="entry name" value="TSP_1"/>
    <property type="match status" value="22"/>
</dbReference>
<dbReference type="Gene3D" id="2.10.25.10">
    <property type="entry name" value="Laminin"/>
    <property type="match status" value="8"/>
</dbReference>
<dbReference type="InterPro" id="IPR002919">
    <property type="entry name" value="TIL_dom"/>
</dbReference>
<evidence type="ECO:0000259" key="13">
    <source>
        <dbReference type="PROSITE" id="PS50184"/>
    </source>
</evidence>
<sequence length="4430" mass="480299">RPAVLETQSVNRTVRRCCEGWSGPRCSQEVGARGHCYSTWRCEEFPGVHNSSLMVLEQCCGSQWGLSWKNASDHMCLSCTYTLLPGQYSQSYPLLRGGLLGGLRGPRGSATCLTWGGVHYRTFDRTHFHFQGSCTYVLASSTDGTWAVYISTVCESRGRCSKVCTALRMMLGLDLVSIHQRNITLNGHLVPQGKPLFQNGVSFQWLGDFVFVESGLGVRVKFDRANTIYLTITAEHMTATRGLCGVYNNKQWFDVRGLAEHSARCPTTVPSSLPQECSDAAELGHSCDLVGDASLRREAEVMCSRLLEKPFTQCHRLVDPAPYVDACRYLWCSLVAEEREGASCDTMASYARECAQQHIIISWRSPGNCERTCPQGQVFSDCVTSCPPSCSSPLPPGHGQCREECVGGCECPPGLFLHWGTCLSREDCPCFHRRHTYHPGDTIKQRCAVMLKGQREALPVVTADLAVRRASSSFLVIQAFGAMLLWYLDGPFALVTLQPGFAHKVRGLCGTLTWSQSDDFTTPEGDIENSVFSFASKFALGGCQPAPTVGLDPCATYTQRRRFAEGICAVIHSTVFQSCHDAVEREPYVLLCHTEVCGCDPHGQCHCTALTAYARHCAQEGVPIRWRNHTFCQVQCAGGQVYQECGPSCGGTCTDLRQGWSCEGEASSCVPGCQCPSGLVQDDHGQCVPIVMCPCIHRDKVYQPGSTVQNNCNTCVCDRGVWNCTQDRCPALNRCPRGLLYAPRSCLRTCSSLDVPSEPCAAPLQGCVCPNGTVLLDDRCVPPTDCPCHHNGRLHYNNDTISRDCNICVCWERHWHCGHALCAGTCVATGDPHYVSFDGRFFSFMGDCEYILAQESNGQFSVSAENVPCGTSRVSCTKSVTFTVGNTAIHLLRGKAVSVNGVPVTLPKTYSGSGLQLERIGLFVSLSSRLGVSLLWDGGMRLYIRLAPKFRGRVGGLCGNFDGDTENDFATRQSIVESTSELFGNSWKVNPSCPDIQTEDLRNPCTENPHRVTWARKRCAVIGQELFSPCHAEVPFQQFYDWCVFDACGCDSGGDCECLCTAIAAYAEECNRRGVYIRWRSQELCPLQCENGQVYQACGQACAPTCPSYARSPESPCSALSCVEGCFCAPGTVWNGDGCVAPSSCPCEWGGSQFPPGAYIHQNCQNCTCQAGSWQCEGSPCVPSPPCLESEYRCAGGRCIPSLWVCDNEDDCGDGSDEQCPATCAPGEFRCAGGRCLDGTLRCDGHPDCADQSDEEFCAPVSPFLCAGGPCVPYLHRCDGHEDCADLSDERGCALTCAPGQFSCADGTCVSRLRLCDGLADCLGGEDENHTGCRDVTTAPVTKAPPVSPLSPPVPTQHEFRCASGHCIPLAWRCDGETDCPDGDDELACGGRCSPGQFPCLYGGQCVDHQQLCDGTPHCQDASDESVDNCGKRRNTSQACPEHTCLDGTCLTFKEVCNGIPECPDGALGLGRSPSDEEGCRSWGPWGPWGPCSHSCGSGFQSRQRRCPPGDSLRQCRGEDVQKQDCFSVSCPVDGAWLPWVTWSNCSEGCGGVVIRQRECFPPRNGGRTCTELPEESPIATEIEPCPRDGCANTTCHGELIPRTCVPCPLTCTHLASEKLCSLPTHPAGCWCPEDKVMNHAHLCVRPEECLCEVSGVRYWPGQQVKVGCEICTCDRGRPQHCRPNPECSVHCGWSAWSPWGECLGPCGVQSVQWSFRSPNNPSKHGNGRQCRGIYRKARRCQTEPCKECEFKGRGYTVGEHWKTGPCQLCHCRPNLTIRCSPYCPHAAGCPQGQTLIRGEGEQCCYCEEPGSVRCRRSRSGLTAGCIITQGGGAFDTFVSSFYLQFSDDGTHWYTYQELVTDARPRAKVLCHQPPPLPCFTFHIFSVQVAGLFNAAFLHPRVPAVGHPAPPPGILVTTERPLVPRPCSAKQFSCGSGECVHMDRKCDLKRDCLDGSDENDCVDCVLSSWTQWSQCSVTCSLGSLFRQREVVREARPGGECGGALFDSRACFAQACRVDGQWSEWTEWSQCDAPCDGGVRMRNRTCSNPPPKNGGRDCEGMTLQTHSCNVQPCRPGEETQRGERPARYGCRCPAGQYLHEGWCVRASQCPCYWDGKVLQPGEKLIKGNCTTCVCQDGQVSCDDSACKASCDWSTWSSWAPCDSTCGLGVQQRYRSPTTETEPCPGDSAEARHCPDQQGAEWGEWTAWSECSKTCFLHVDEVGLRKRFRTCNSTESTLCQGEAEEHEPCNTILCPVAGVWSPWSPWSDCSSECDSGAQTRWRTCNSPPPQYGGERCPGPHMQTRDCNTQPCAEICPKGMSYMTAEQCHAQGGPCPRVCLDMTPTVQCATSCYDGCYCSAGLYLLNNSCVPLAECPCYHRGLLHTPGTSVTLDACNNCTCSDGEMDCGTAPCPVDCGWSSWTAWSACSRTCDVGVRRRYRSGTNPAPAFGGRACEGDRVGMDTCSLEPCQGAKEPWGAWSECSVPCGGGYRNRTRGVPRIHGMAQQFSACNVHPCGHEPSCPGEQRRVPCVQGPVACVDLGTHPDNGSCIAGCRCPGGLLLQVSSPLSGSSAHSVSTVDGNWSAWTPWSECAVSCGPGLRSRYRFCSNPTRSGTGLPCIGPDRQDELCVQAPCDRDGGWGEWTAWTECTKSCGGGVRSRRRECDSPTPQGDGDYCEGRSTEISPCNTDHCPVAPCSQVPGTVFSSCGPSCPRSCDDLAHCEWHCEPGCYCTGARVLSNNGTSCVEKEDCPCLDLTAGQRLAPGEVVPALDGCNNCTCEGGRLTCSRHPCPADGGWCEWSGWMPCTRTCGAERISRYRSCGCPEPKGGGAACPGEQEIHGGVGVQIQRQPCPSISFCPVHGLWGSWSSWSECNACAGVSVRSRECNSPPARFGGLPCLGERRQSRSCHDNTTICSDCGGGQEEWPCGKPCPRSCSDLHGDSECMDRSECAPSCGCPGDLVLQDGQCARQEECPCRFDNGSKGEGGSSMELKFCSPFPACECQGVMQCRSVPGCHVDESGPWSDWSPWTTCSVSCGGGERSRTRVCRLPPCVGVARQSKTCNTHVCLEVGCPPGRLYRECEWGEGCPFSCAQVSGQEGCYNDGCEEGCHCPPRTYQHRGSCMQECPCKVDAELLSSLRNISAIADPQDAGGQNLTEGAELQSGDVLTHECSSCSCQHGRWNCSLTPCPVHGGLSPWGPWSPCSLSCGGVGQKFRTRSCTNPTPAHGGQDCQGTLQENTYCQAPDCPGNNENAGFSPWTTWSPCSRSCSDIETPAWKSRHRECVLPPCAGELHQERACNLPQCPDRGPCQGEECADRNCSWTEWAAWGACSRSCGVGQQQRLRTYVAPGTNGSWCEGILGGNVESRFCNIRACRVNGGWSRWSPWSVCDKPCGGGRSLRTRSCSNPPPKNGGQNCDGDKNQVKPCNTRPCGCPPGQEFVPCANGCPQRCSDLQQGIRCQGSSECQAGCRCPPGQLEQDGVCVHTWQCDCTDALGRSWAAGSWHRDDCNNCSCTDGLLSCTNHSCTRVSCTWSTWSAWAPCSTSCGPGVRTRFRSVWGANCEGEEVERKPCDPGLCPPLCVHDDRELSVGDTWLHGECQQCTCTPEGDYCQDIECRVDGGWTPWSVWSDCPVTCGHGTQIRTRACVNPPPRNNGTECPGPEREAQNCHTPPCLDDLCPWSPWSACSRSCGAGVILRRRRCICAEEGDTSCPAEVEEEQNREETQLCYRQPCPGSGSPSTAWTPKSALDLQVHAHVCVCLCVYVCVLCSEHHTLPPNRKDGPTLFLLPLRRATTLTPLCFPECEEPFQYLECGSPCEKMCSLHDHKEECVGSAACTPGCYCPQVPAPSVVIGLGAVVRATACGLQPSLYLRCASPSEWSEWTPCSPCVPPSSPRFATAPPDAARLVSVQRRYRTCLDLDSGLPVSEETGRCSGEMEEERLCPDPAACQDLCQWSAWGHWSSCLDPCSGGFRQRSREARASPEGPRCRGQRSQTQSCNTALCPGERCEDRGRTYHASCANQCPRSCADLWEHVQCLQGACQPGCRCPDGQLMQGGRCARASECRCGVPVENGTLEIEPGENVTVNCNTCTCKNGSLACSNLPCPVYGPWGPWSACSSTCGSGSRSRTRRCQDTEGGPPCMDTVQEQPCLLPPCPGLGVLFSICANSCPYTCEDLWPETQCVPGPCHPGCTCPPGKVGRVSGSVSRRLTRISPFHQKACSCLFSACPVGERWRRSAPGVNVPPCERSCGEMYQTTPPECGGPGKREGCMCQDGRYRNAEGECVIAALCECEDDGVQRKAGSEWVKGCQTCRCVNGLTQCQLGCPLLQCEEVSKAGGVRVLEFEAQCRRYTEVRNITKGDCRLDNVEVSYCRGRCLSRTDVILEEPYLQAACDCCSYRLDPDNPVRFLSLRCESGDSEPVVLPVIHSCECTSCQGGDFSRR</sequence>
<keyword evidence="16" id="KW-1185">Reference proteome</keyword>
<comment type="caution">
    <text evidence="10">Lacks conserved residue(s) required for the propagation of feature annotation.</text>
</comment>
<dbReference type="SMART" id="SM00214">
    <property type="entry name" value="VWC"/>
    <property type="match status" value="8"/>
</dbReference>
<reference evidence="15" key="3">
    <citation type="submission" date="2025-09" db="UniProtKB">
        <authorList>
            <consortium name="Ensembl"/>
        </authorList>
    </citation>
    <scope>IDENTIFICATION</scope>
</reference>
<evidence type="ECO:0000256" key="9">
    <source>
        <dbReference type="ARBA" id="ARBA00023180"/>
    </source>
</evidence>
<feature type="disulfide bond" evidence="11">
    <location>
        <begin position="1194"/>
        <end position="1212"/>
    </location>
</feature>
<dbReference type="Gene3D" id="2.10.70.10">
    <property type="entry name" value="Complement Module, domain 1"/>
    <property type="match status" value="1"/>
</dbReference>
<feature type="disulfide bond" evidence="11">
    <location>
        <begin position="1374"/>
        <end position="1389"/>
    </location>
</feature>
<dbReference type="Pfam" id="PF08742">
    <property type="entry name" value="C8"/>
    <property type="match status" value="3"/>
</dbReference>
<feature type="domain" description="VWFD" evidence="14">
    <location>
        <begin position="824"/>
        <end position="994"/>
    </location>
</feature>
<evidence type="ECO:0000256" key="2">
    <source>
        <dbReference type="ARBA" id="ARBA00022525"/>
    </source>
</evidence>
<dbReference type="GO" id="GO:0005615">
    <property type="term" value="C:extracellular space"/>
    <property type="evidence" value="ECO:0007669"/>
    <property type="project" value="TreeGrafter"/>
</dbReference>
<proteinExistence type="predicted"/>
<dbReference type="FunFam" id="2.10.25.10:FF:000055">
    <property type="entry name" value="alpha-tectorin isoform X1"/>
    <property type="match status" value="1"/>
</dbReference>
<feature type="disulfide bond" evidence="11">
    <location>
        <begin position="1946"/>
        <end position="1961"/>
    </location>
</feature>
<feature type="disulfide bond" evidence="11">
    <location>
        <begin position="1934"/>
        <end position="1952"/>
    </location>
</feature>
<evidence type="ECO:0000259" key="14">
    <source>
        <dbReference type="PROSITE" id="PS51233"/>
    </source>
</evidence>
<comment type="subcellular location">
    <subcellularLocation>
        <location evidence="1">Secreted</location>
    </subcellularLocation>
</comment>
<dbReference type="Gene3D" id="2.20.100.10">
    <property type="entry name" value="Thrombospondin type-1 (TSP1) repeat"/>
    <property type="match status" value="24"/>
</dbReference>
<dbReference type="InterPro" id="IPR036055">
    <property type="entry name" value="LDL_receptor-like_sf"/>
</dbReference>
<dbReference type="Pfam" id="PF00057">
    <property type="entry name" value="Ldl_recept_a"/>
    <property type="match status" value="7"/>
</dbReference>
<keyword evidence="3" id="KW-0245">EGF-like domain</keyword>
<dbReference type="InterPro" id="IPR036084">
    <property type="entry name" value="Ser_inhib-like_sf"/>
</dbReference>
<evidence type="ECO:0000256" key="5">
    <source>
        <dbReference type="ARBA" id="ARBA00022737"/>
    </source>
</evidence>
<dbReference type="FunFam" id="2.20.100.10:FF:000001">
    <property type="entry name" value="semaphorin-5A isoform X1"/>
    <property type="match status" value="4"/>
</dbReference>
<dbReference type="PRINTS" id="PR00261">
    <property type="entry name" value="LDLRECEPTOR"/>
</dbReference>
<dbReference type="Gene3D" id="4.10.400.10">
    <property type="entry name" value="Low-density Lipoprotein Receptor"/>
    <property type="match status" value="8"/>
</dbReference>
<feature type="domain" description="VWFC" evidence="13">
    <location>
        <begin position="1747"/>
        <end position="1808"/>
    </location>
</feature>
<dbReference type="InterPro" id="IPR036383">
    <property type="entry name" value="TSP1_rpt_sf"/>
</dbReference>
<dbReference type="PROSITE" id="PS01225">
    <property type="entry name" value="CTCK_2"/>
    <property type="match status" value="1"/>
</dbReference>
<keyword evidence="9" id="KW-0325">Glycoprotein</keyword>
<dbReference type="Ensembl" id="ENSSFOT00015015430.2">
    <property type="protein sequence ID" value="ENSSFOP00015015249.2"/>
    <property type="gene ID" value="ENSSFOG00015009643.2"/>
</dbReference>
<reference evidence="15 16" key="1">
    <citation type="submission" date="2019-04" db="EMBL/GenBank/DDBJ databases">
        <authorList>
            <consortium name="Wellcome Sanger Institute Data Sharing"/>
        </authorList>
    </citation>
    <scope>NUCLEOTIDE SEQUENCE [LARGE SCALE GENOMIC DNA]</scope>
</reference>
<dbReference type="InterPro" id="IPR014853">
    <property type="entry name" value="VWF/SSPO/ZAN-like_Cys-rich_dom"/>
</dbReference>
<evidence type="ECO:0000313" key="16">
    <source>
        <dbReference type="Proteomes" id="UP000694397"/>
    </source>
</evidence>
<dbReference type="SUPFAM" id="SSF57603">
    <property type="entry name" value="FnI-like domain"/>
    <property type="match status" value="3"/>
</dbReference>
<protein>
    <submittedName>
        <fullName evidence="15">Subcommissural organ spondin</fullName>
    </submittedName>
</protein>
<dbReference type="InterPro" id="IPR000884">
    <property type="entry name" value="TSP1_rpt"/>
</dbReference>
<keyword evidence="4" id="KW-0732">Signal</keyword>
<dbReference type="SMART" id="SM00209">
    <property type="entry name" value="TSP1"/>
    <property type="match status" value="25"/>
</dbReference>
<dbReference type="PANTHER" id="PTHR11339:SF396">
    <property type="entry name" value="SCO-SPONDIN"/>
    <property type="match status" value="1"/>
</dbReference>
<dbReference type="Proteomes" id="UP000694397">
    <property type="component" value="Chromosome 9"/>
</dbReference>
<keyword evidence="7" id="KW-0130">Cell adhesion</keyword>
<feature type="disulfide bond" evidence="11">
    <location>
        <begin position="1187"/>
        <end position="1199"/>
    </location>
</feature>
<dbReference type="FunFam" id="2.20.100.10:FF:000007">
    <property type="entry name" value="Thrombospondin 1"/>
    <property type="match status" value="1"/>
</dbReference>
<feature type="disulfide bond" evidence="11">
    <location>
        <begin position="1927"/>
        <end position="1939"/>
    </location>
</feature>
<dbReference type="PROSITE" id="PS50184">
    <property type="entry name" value="VWFC_2"/>
    <property type="match status" value="1"/>
</dbReference>
<dbReference type="SMART" id="SM00832">
    <property type="entry name" value="C8"/>
    <property type="match status" value="3"/>
</dbReference>
<reference evidence="15" key="2">
    <citation type="submission" date="2025-08" db="UniProtKB">
        <authorList>
            <consortium name="Ensembl"/>
        </authorList>
    </citation>
    <scope>IDENTIFICATION</scope>
</reference>
<dbReference type="Pfam" id="PF00094">
    <property type="entry name" value="VWD"/>
    <property type="match status" value="3"/>
</dbReference>
<dbReference type="CDD" id="cd19941">
    <property type="entry name" value="TIL"/>
    <property type="match status" value="8"/>
</dbReference>
<feature type="disulfide bond" evidence="11">
    <location>
        <begin position="1362"/>
        <end position="1380"/>
    </location>
</feature>
<keyword evidence="5" id="KW-0677">Repeat</keyword>
<dbReference type="GO" id="GO:0007155">
    <property type="term" value="P:cell adhesion"/>
    <property type="evidence" value="ECO:0007669"/>
    <property type="project" value="UniProtKB-KW"/>
</dbReference>
<dbReference type="PROSITE" id="PS50092">
    <property type="entry name" value="TSP1"/>
    <property type="match status" value="25"/>
</dbReference>
<dbReference type="PROSITE" id="PS51233">
    <property type="entry name" value="VWFD"/>
    <property type="match status" value="3"/>
</dbReference>
<dbReference type="Pfam" id="PF23244">
    <property type="entry name" value="VWF"/>
    <property type="match status" value="1"/>
</dbReference>
<dbReference type="Gene3D" id="2.60.120.260">
    <property type="entry name" value="Galactose-binding domain-like"/>
    <property type="match status" value="1"/>
</dbReference>
<keyword evidence="8 11" id="KW-1015">Disulfide bond</keyword>
<dbReference type="Pfam" id="PF01826">
    <property type="entry name" value="TIL"/>
    <property type="match status" value="6"/>
</dbReference>
<dbReference type="InterPro" id="IPR001846">
    <property type="entry name" value="VWF_type-D"/>
</dbReference>
<accession>A0A8C9RBI7</accession>
<keyword evidence="2" id="KW-0964">Secreted</keyword>
<gene>
    <name evidence="15" type="primary">sspo</name>
</gene>